<sequence>MPRTTPIQYALLPSPSTSTLHTPAPKFPLHRLMNSLTPSLTTLPSKPPHLHTSSLSQILLTSTPSHFLSASNPPLANSRRSSLTLQFPLAPPPRSHHCTDSPHLTSPILLLLLRHQRIPQNHSPLAPTLHLTRSTSSHIQPHHHRRLNTQLPTHILTPPSLPPLATIRNAKPVPATTPRRPCSWQRHPPNHTTPSPSSAPINQPSSSSHI</sequence>
<protein>
    <submittedName>
        <fullName evidence="2">Uncharacterized protein</fullName>
    </submittedName>
</protein>
<dbReference type="AlphaFoldDB" id="A0A8T0HDT5"/>
<evidence type="ECO:0000256" key="1">
    <source>
        <dbReference type="SAM" id="MobiDB-lite"/>
    </source>
</evidence>
<gene>
    <name evidence="2" type="ORF">KC19_6G020700</name>
</gene>
<organism evidence="2 3">
    <name type="scientific">Ceratodon purpureus</name>
    <name type="common">Fire moss</name>
    <name type="synonym">Dicranum purpureum</name>
    <dbReference type="NCBI Taxonomy" id="3225"/>
    <lineage>
        <taxon>Eukaryota</taxon>
        <taxon>Viridiplantae</taxon>
        <taxon>Streptophyta</taxon>
        <taxon>Embryophyta</taxon>
        <taxon>Bryophyta</taxon>
        <taxon>Bryophytina</taxon>
        <taxon>Bryopsida</taxon>
        <taxon>Dicranidae</taxon>
        <taxon>Pseudoditrichales</taxon>
        <taxon>Ditrichaceae</taxon>
        <taxon>Ceratodon</taxon>
    </lineage>
</organism>
<reference evidence="2 3" key="1">
    <citation type="submission" date="2020-06" db="EMBL/GenBank/DDBJ databases">
        <title>WGS assembly of Ceratodon purpureus strain R40.</title>
        <authorList>
            <person name="Carey S.B."/>
            <person name="Jenkins J."/>
            <person name="Shu S."/>
            <person name="Lovell J.T."/>
            <person name="Sreedasyam A."/>
            <person name="Maumus F."/>
            <person name="Tiley G.P."/>
            <person name="Fernandez-Pozo N."/>
            <person name="Barry K."/>
            <person name="Chen C."/>
            <person name="Wang M."/>
            <person name="Lipzen A."/>
            <person name="Daum C."/>
            <person name="Saski C.A."/>
            <person name="Payton A.C."/>
            <person name="Mcbreen J.C."/>
            <person name="Conrad R.E."/>
            <person name="Kollar L.M."/>
            <person name="Olsson S."/>
            <person name="Huttunen S."/>
            <person name="Landis J.B."/>
            <person name="Wickett N.J."/>
            <person name="Johnson M.G."/>
            <person name="Rensing S.A."/>
            <person name="Grimwood J."/>
            <person name="Schmutz J."/>
            <person name="Mcdaniel S.F."/>
        </authorList>
    </citation>
    <scope>NUCLEOTIDE SEQUENCE [LARGE SCALE GENOMIC DNA]</scope>
    <source>
        <strain evidence="2 3">R40</strain>
    </source>
</reference>
<dbReference type="EMBL" id="CM026427">
    <property type="protein sequence ID" value="KAG0568454.1"/>
    <property type="molecule type" value="Genomic_DNA"/>
</dbReference>
<feature type="compositionally biased region" description="Low complexity" evidence="1">
    <location>
        <begin position="190"/>
        <end position="210"/>
    </location>
</feature>
<evidence type="ECO:0000313" key="2">
    <source>
        <dbReference type="EMBL" id="KAG0568454.1"/>
    </source>
</evidence>
<proteinExistence type="predicted"/>
<keyword evidence="3" id="KW-1185">Reference proteome</keyword>
<evidence type="ECO:0000313" key="3">
    <source>
        <dbReference type="Proteomes" id="UP000822688"/>
    </source>
</evidence>
<accession>A0A8T0HDT5</accession>
<feature type="region of interest" description="Disordered" evidence="1">
    <location>
        <begin position="163"/>
        <end position="210"/>
    </location>
</feature>
<dbReference type="Proteomes" id="UP000822688">
    <property type="component" value="Chromosome 6"/>
</dbReference>
<name>A0A8T0HDT5_CERPU</name>
<comment type="caution">
    <text evidence="2">The sequence shown here is derived from an EMBL/GenBank/DDBJ whole genome shotgun (WGS) entry which is preliminary data.</text>
</comment>
<feature type="non-terminal residue" evidence="2">
    <location>
        <position position="210"/>
    </location>
</feature>